<dbReference type="SUPFAM" id="SSF56672">
    <property type="entry name" value="DNA/RNA polymerases"/>
    <property type="match status" value="1"/>
</dbReference>
<dbReference type="InterPro" id="IPR043502">
    <property type="entry name" value="DNA/RNA_pol_sf"/>
</dbReference>
<feature type="compositionally biased region" description="Polar residues" evidence="1">
    <location>
        <begin position="1116"/>
        <end position="1129"/>
    </location>
</feature>
<evidence type="ECO:0000259" key="2">
    <source>
        <dbReference type="Pfam" id="PF07727"/>
    </source>
</evidence>
<feature type="compositionally biased region" description="Low complexity" evidence="1">
    <location>
        <begin position="896"/>
        <end position="905"/>
    </location>
</feature>
<dbReference type="InterPro" id="IPR013103">
    <property type="entry name" value="RVT_2"/>
</dbReference>
<evidence type="ECO:0000259" key="3">
    <source>
        <dbReference type="Pfam" id="PF13976"/>
    </source>
</evidence>
<sequence>MIQSCIVLTKEFQLPENSQVVLRAPRRHNLYSFNLTEIQLERDITCLLAKASSEESTKWHRRMAHVNFKNINKLAKHGLVNGLPSKLFTNDHNCVASYAEELARLQDNVHESQAYSLRMIHADSIYASSAEPFPMLSNMFSADDNHHYLVIIAASSMEDLFPLLMGQIAFWDKMDSEEQKRCQRNSLLQRRLVCKFDFEVLMKGEFEMSAMGELTFFLGLQVKQKPDGIFISQDKYVQDMLKKFDMESVRPATTPFEASKPKSKDEPDDAVNVHLYRSMIGSLMYLTASRPDIQFAVSACSRHQVTPLTSNLNAVKKIFKYLKGQPKLGLWYPRDSPFVLEAYSDSDYAGSHGDRKSTTGGCQFLGRRLISWQCKKQTIVATSSTEAEYVAAANCCGQVLKIHTDENVADLLTKAFDGPRTIPTGLGSHIRYAITHDPIIYDSLVKQFWSTASLRASEEGPPAILATIDRTPYTITESLVRSQLQLDDEGGVEDLPIADIYLGMDNLGYPSEGKLTFHKNKFSPQWRFLVHTILHCLSSKSGSWDQFGSQVAIAIICLTEGRRYNWSSYIFKGMVNNINNPKKFLMFPRFLQMILEIEPKNTKQYHAFKLTSKMFANMRLNFQGDHMPLLATMLPPPQAAIADESSGEDAPSHPQTVPITITEPDHSHDHVSTPSRPTTTSAGAQVNEQGHSSNPNIASSSRPHVSAPDQFTSTNVEDELMGGSFQTSPPRSTQAPPEGTTSGGAEDIDKLTVLSSLVSTLVQKVNSQESNLNAHKLLFKEVVGKLIKKIKLLEDKLKGRKRKFMLTDSDKEEDAELDVNPLIKLAQAAAKATAVPTDGLHEADIPPSSSVPTDEFTGGSDVPAGATTGPSTVYPSSTTVPTTSSVPVAAPIPAGSSTTPESPSSPERDARKGKDFEKQRAESLMKDANVARQMSQDFDMTEAQRKRQQEVLASTANYSDAAWDIILARLQENPYLSSTIFGVEFNDDDFAARMVELVNTRRKELAEQRAQERRDRPMTPSHLRQYMRTYVKNQEEFDKIQRAIAFIRDFKRDGSPKARASSKKLKTGGDDVNLDATSHGVPQEEAGATPSQNVSQEEVAVPSHSQDIPDAPVKAPSTTASTRQHTGSSPKKVGTRRKRFGRKGVHPSHSTIPIEDGDPEAEHKMCIKYASDADSASDDETPVNLHAVVDWELLPMGLGWVNVIYRKDNSRKCFLRLREILHLVTRTDLMIIYGCVMTFYQDKKATGVGLVLWGDLKVLMDSPEANDGSDVWKNQNTWSIQSWKLYSSTGIHVLETVSGLVLHMFVDKKYPLSVNLIERMLDHLEICRDTVGNELTTAVQLIAFLKKQIFDSWRPKVHDCCGDPVAVHLSMLSFLLLLQCSEVCFWRWFQDVAVQSSGAFNERSI</sequence>
<feature type="region of interest" description="Disordered" evidence="1">
    <location>
        <begin position="1053"/>
        <end position="1158"/>
    </location>
</feature>
<proteinExistence type="predicted"/>
<keyword evidence="5" id="KW-1185">Reference proteome</keyword>
<feature type="compositionally biased region" description="Polar residues" evidence="1">
    <location>
        <begin position="672"/>
        <end position="715"/>
    </location>
</feature>
<accession>A0ABQ5F492</accession>
<dbReference type="PANTHER" id="PTHR11439:SF495">
    <property type="entry name" value="REVERSE TRANSCRIPTASE, RNA-DEPENDENT DNA POLYMERASE-RELATED"/>
    <property type="match status" value="1"/>
</dbReference>
<protein>
    <submittedName>
        <fullName evidence="4">Ribonuclease H-like domain-containing protein</fullName>
    </submittedName>
</protein>
<feature type="region of interest" description="Disordered" evidence="1">
    <location>
        <begin position="837"/>
        <end position="918"/>
    </location>
</feature>
<comment type="caution">
    <text evidence="4">The sequence shown here is derived from an EMBL/GenBank/DDBJ whole genome shotgun (WGS) entry which is preliminary data.</text>
</comment>
<evidence type="ECO:0000313" key="4">
    <source>
        <dbReference type="EMBL" id="GJT58153.1"/>
    </source>
</evidence>
<dbReference type="Pfam" id="PF13976">
    <property type="entry name" value="gag_pre-integrs"/>
    <property type="match status" value="1"/>
</dbReference>
<name>A0ABQ5F492_9ASTR</name>
<organism evidence="4 5">
    <name type="scientific">Tanacetum coccineum</name>
    <dbReference type="NCBI Taxonomy" id="301880"/>
    <lineage>
        <taxon>Eukaryota</taxon>
        <taxon>Viridiplantae</taxon>
        <taxon>Streptophyta</taxon>
        <taxon>Embryophyta</taxon>
        <taxon>Tracheophyta</taxon>
        <taxon>Spermatophyta</taxon>
        <taxon>Magnoliopsida</taxon>
        <taxon>eudicotyledons</taxon>
        <taxon>Gunneridae</taxon>
        <taxon>Pentapetalae</taxon>
        <taxon>asterids</taxon>
        <taxon>campanulids</taxon>
        <taxon>Asterales</taxon>
        <taxon>Asteraceae</taxon>
        <taxon>Asteroideae</taxon>
        <taxon>Anthemideae</taxon>
        <taxon>Anthemidinae</taxon>
        <taxon>Tanacetum</taxon>
    </lineage>
</organism>
<feature type="compositionally biased region" description="Low complexity" evidence="1">
    <location>
        <begin position="867"/>
        <end position="888"/>
    </location>
</feature>
<evidence type="ECO:0000313" key="5">
    <source>
        <dbReference type="Proteomes" id="UP001151760"/>
    </source>
</evidence>
<feature type="region of interest" description="Disordered" evidence="1">
    <location>
        <begin position="640"/>
        <end position="746"/>
    </location>
</feature>
<dbReference type="Proteomes" id="UP001151760">
    <property type="component" value="Unassembled WGS sequence"/>
</dbReference>
<feature type="domain" description="Reverse transcriptase Ty1/copia-type" evidence="2">
    <location>
        <begin position="197"/>
        <end position="257"/>
    </location>
</feature>
<gene>
    <name evidence="4" type="ORF">Tco_0993207</name>
</gene>
<dbReference type="PANTHER" id="PTHR11439">
    <property type="entry name" value="GAG-POL-RELATED RETROTRANSPOSON"/>
    <property type="match status" value="1"/>
</dbReference>
<evidence type="ECO:0000256" key="1">
    <source>
        <dbReference type="SAM" id="MobiDB-lite"/>
    </source>
</evidence>
<feature type="compositionally biased region" description="Polar residues" evidence="1">
    <location>
        <begin position="724"/>
        <end position="735"/>
    </location>
</feature>
<feature type="compositionally biased region" description="Basic and acidic residues" evidence="1">
    <location>
        <begin position="906"/>
        <end position="918"/>
    </location>
</feature>
<feature type="compositionally biased region" description="Basic residues" evidence="1">
    <location>
        <begin position="1133"/>
        <end position="1146"/>
    </location>
</feature>
<dbReference type="EMBL" id="BQNB010016992">
    <property type="protein sequence ID" value="GJT58153.1"/>
    <property type="molecule type" value="Genomic_DNA"/>
</dbReference>
<reference evidence="4" key="2">
    <citation type="submission" date="2022-01" db="EMBL/GenBank/DDBJ databases">
        <authorList>
            <person name="Yamashiro T."/>
            <person name="Shiraishi A."/>
            <person name="Satake H."/>
            <person name="Nakayama K."/>
        </authorList>
    </citation>
    <scope>NUCLEOTIDE SEQUENCE</scope>
</reference>
<dbReference type="InterPro" id="IPR025724">
    <property type="entry name" value="GAG-pre-integrase_dom"/>
</dbReference>
<dbReference type="Pfam" id="PF07727">
    <property type="entry name" value="RVT_2"/>
    <property type="match status" value="1"/>
</dbReference>
<dbReference type="CDD" id="cd09272">
    <property type="entry name" value="RNase_HI_RT_Ty1"/>
    <property type="match status" value="1"/>
</dbReference>
<reference evidence="4" key="1">
    <citation type="journal article" date="2022" name="Int. J. Mol. Sci.">
        <title>Draft Genome of Tanacetum Coccineum: Genomic Comparison of Closely Related Tanacetum-Family Plants.</title>
        <authorList>
            <person name="Yamashiro T."/>
            <person name="Shiraishi A."/>
            <person name="Nakayama K."/>
            <person name="Satake H."/>
        </authorList>
    </citation>
    <scope>NUCLEOTIDE SEQUENCE</scope>
</reference>
<feature type="domain" description="GAG-pre-integrase" evidence="3">
    <location>
        <begin position="29"/>
        <end position="94"/>
    </location>
</feature>